<dbReference type="Proteomes" id="UP000019591">
    <property type="component" value="Plasmid EAL2_808p"/>
</dbReference>
<keyword evidence="10" id="KW-0614">Plasmid</keyword>
<sequence>MLMKRNRHFLHGIIIYTSILSIVVPLLVLLVWSFSSRWAWPGLVPEGFSLRSVDELFGSHSKVISVLISSMALSLGVALAAAVIGTMSARAIALYDFKGKGLISFASILPVIVPGTAFAMGIHVVFIRIGLSDTVLGVMLVHIIYALPYTINIMLDLTRAVGVSLEMQSHVLGVPPIKTFWHVMLPLLLPGIMSSISMAYIISFSQYFLTLMIGGGSVKTFAVMMVPFIQGGDRTISSAYSLVFVLSTLFVFVAIEAGIKKFAFWHEKTE</sequence>
<protein>
    <submittedName>
        <fullName evidence="10">ABC-type spermidine/putrescine transport system, permease component II</fullName>
    </submittedName>
</protein>
<dbReference type="Gene3D" id="1.10.3720.10">
    <property type="entry name" value="MetI-like"/>
    <property type="match status" value="1"/>
</dbReference>
<dbReference type="SUPFAM" id="SSF161098">
    <property type="entry name" value="MetI-like"/>
    <property type="match status" value="1"/>
</dbReference>
<keyword evidence="3" id="KW-1003">Cell membrane</keyword>
<evidence type="ECO:0000256" key="2">
    <source>
        <dbReference type="ARBA" id="ARBA00022448"/>
    </source>
</evidence>
<feature type="transmembrane region" description="Helical" evidence="8">
    <location>
        <begin position="63"/>
        <end position="84"/>
    </location>
</feature>
<feature type="domain" description="ABC transmembrane type-1" evidence="9">
    <location>
        <begin position="67"/>
        <end position="255"/>
    </location>
</feature>
<evidence type="ECO:0000256" key="6">
    <source>
        <dbReference type="ARBA" id="ARBA00022989"/>
    </source>
</evidence>
<keyword evidence="7 8" id="KW-0472">Membrane</keyword>
<dbReference type="PROSITE" id="PS50928">
    <property type="entry name" value="ABC_TM1"/>
    <property type="match status" value="1"/>
</dbReference>
<feature type="transmembrane region" description="Helical" evidence="8">
    <location>
        <begin position="208"/>
        <end position="228"/>
    </location>
</feature>
<evidence type="ECO:0000256" key="3">
    <source>
        <dbReference type="ARBA" id="ARBA00022475"/>
    </source>
</evidence>
<dbReference type="KEGG" id="eac:EAL2_808p06860"/>
<organism evidence="10 11">
    <name type="scientific">Peptoclostridium acidaminophilum DSM 3953</name>
    <dbReference type="NCBI Taxonomy" id="1286171"/>
    <lineage>
        <taxon>Bacteria</taxon>
        <taxon>Bacillati</taxon>
        <taxon>Bacillota</taxon>
        <taxon>Clostridia</taxon>
        <taxon>Peptostreptococcales</taxon>
        <taxon>Peptoclostridiaceae</taxon>
        <taxon>Peptoclostridium</taxon>
    </lineage>
</organism>
<accession>W8T951</accession>
<evidence type="ECO:0000259" key="9">
    <source>
        <dbReference type="PROSITE" id="PS50928"/>
    </source>
</evidence>
<dbReference type="PANTHER" id="PTHR43357:SF4">
    <property type="entry name" value="INNER MEMBRANE ABC TRANSPORTER PERMEASE PROTEIN YDCV"/>
    <property type="match status" value="1"/>
</dbReference>
<evidence type="ECO:0000256" key="1">
    <source>
        <dbReference type="ARBA" id="ARBA00004429"/>
    </source>
</evidence>
<gene>
    <name evidence="10" type="ORF">EAL2_808p06860</name>
</gene>
<evidence type="ECO:0000256" key="4">
    <source>
        <dbReference type="ARBA" id="ARBA00022519"/>
    </source>
</evidence>
<evidence type="ECO:0000256" key="7">
    <source>
        <dbReference type="ARBA" id="ARBA00023136"/>
    </source>
</evidence>
<evidence type="ECO:0000313" key="10">
    <source>
        <dbReference type="EMBL" id="AHM58189.1"/>
    </source>
</evidence>
<geneLocation type="plasmid" evidence="10 11">
    <name>EAL2_808p</name>
</geneLocation>
<dbReference type="GO" id="GO:0005886">
    <property type="term" value="C:plasma membrane"/>
    <property type="evidence" value="ECO:0007669"/>
    <property type="project" value="UniProtKB-SubCell"/>
</dbReference>
<name>W8T951_PEPAC</name>
<reference evidence="10 11" key="1">
    <citation type="journal article" date="2014" name="Genome Announc.">
        <title>Complete Genome Sequence of Amino Acid-Utilizing Eubacterium acidaminophilum al-2 (DSM 3953).</title>
        <authorList>
            <person name="Poehlein A."/>
            <person name="Andreesen J.R."/>
            <person name="Daniel R."/>
        </authorList>
    </citation>
    <scope>NUCLEOTIDE SEQUENCE [LARGE SCALE GENOMIC DNA]</scope>
    <source>
        <strain evidence="10 11">DSM 3953</strain>
        <plasmid evidence="11">Plasmid EAL2_808p</plasmid>
    </source>
</reference>
<feature type="transmembrane region" description="Helical" evidence="8">
    <location>
        <begin position="12"/>
        <end position="34"/>
    </location>
</feature>
<feature type="transmembrane region" description="Helical" evidence="8">
    <location>
        <begin position="240"/>
        <end position="259"/>
    </location>
</feature>
<feature type="transmembrane region" description="Helical" evidence="8">
    <location>
        <begin position="135"/>
        <end position="158"/>
    </location>
</feature>
<keyword evidence="5 8" id="KW-0812">Transmembrane</keyword>
<dbReference type="Pfam" id="PF00528">
    <property type="entry name" value="BPD_transp_1"/>
    <property type="match status" value="1"/>
</dbReference>
<evidence type="ECO:0000256" key="8">
    <source>
        <dbReference type="RuleBase" id="RU363032"/>
    </source>
</evidence>
<keyword evidence="4" id="KW-0997">Cell inner membrane</keyword>
<dbReference type="PATRIC" id="fig|1286171.3.peg.2869"/>
<feature type="transmembrane region" description="Helical" evidence="8">
    <location>
        <begin position="105"/>
        <end position="129"/>
    </location>
</feature>
<keyword evidence="11" id="KW-1185">Reference proteome</keyword>
<dbReference type="CDD" id="cd06261">
    <property type="entry name" value="TM_PBP2"/>
    <property type="match status" value="1"/>
</dbReference>
<dbReference type="InterPro" id="IPR000515">
    <property type="entry name" value="MetI-like"/>
</dbReference>
<dbReference type="GO" id="GO:0055085">
    <property type="term" value="P:transmembrane transport"/>
    <property type="evidence" value="ECO:0007669"/>
    <property type="project" value="InterPro"/>
</dbReference>
<comment type="subcellular location">
    <subcellularLocation>
        <location evidence="1">Cell inner membrane</location>
        <topology evidence="1">Multi-pass membrane protein</topology>
    </subcellularLocation>
    <subcellularLocation>
        <location evidence="8">Cell membrane</location>
        <topology evidence="8">Multi-pass membrane protein</topology>
    </subcellularLocation>
</comment>
<dbReference type="HOGENOM" id="CLU_016047_3_1_9"/>
<proteinExistence type="inferred from homology"/>
<dbReference type="eggNOG" id="COG1177">
    <property type="taxonomic scope" value="Bacteria"/>
</dbReference>
<keyword evidence="2 8" id="KW-0813">Transport</keyword>
<evidence type="ECO:0000256" key="5">
    <source>
        <dbReference type="ARBA" id="ARBA00022692"/>
    </source>
</evidence>
<evidence type="ECO:0000313" key="11">
    <source>
        <dbReference type="Proteomes" id="UP000019591"/>
    </source>
</evidence>
<comment type="similarity">
    <text evidence="8">Belongs to the binding-protein-dependent transport system permease family.</text>
</comment>
<dbReference type="PANTHER" id="PTHR43357">
    <property type="entry name" value="INNER MEMBRANE ABC TRANSPORTER PERMEASE PROTEIN YDCV"/>
    <property type="match status" value="1"/>
</dbReference>
<dbReference type="AlphaFoldDB" id="W8T951"/>
<dbReference type="InterPro" id="IPR035906">
    <property type="entry name" value="MetI-like_sf"/>
</dbReference>
<dbReference type="EMBL" id="CP007453">
    <property type="protein sequence ID" value="AHM58189.1"/>
    <property type="molecule type" value="Genomic_DNA"/>
</dbReference>
<feature type="transmembrane region" description="Helical" evidence="8">
    <location>
        <begin position="179"/>
        <end position="202"/>
    </location>
</feature>
<keyword evidence="6 8" id="KW-1133">Transmembrane helix</keyword>